<dbReference type="STRING" id="118797.A0A340WXK8"/>
<dbReference type="GeneID" id="103073119"/>
<dbReference type="KEGG" id="lve:103073119"/>
<name>A0A340WXK8_LIPVE</name>
<dbReference type="Proteomes" id="UP000265300">
    <property type="component" value="Unplaced"/>
</dbReference>
<organism evidence="2 3">
    <name type="scientific">Lipotes vexillifer</name>
    <name type="common">Yangtze river dolphin</name>
    <dbReference type="NCBI Taxonomy" id="118797"/>
    <lineage>
        <taxon>Eukaryota</taxon>
        <taxon>Metazoa</taxon>
        <taxon>Chordata</taxon>
        <taxon>Craniata</taxon>
        <taxon>Vertebrata</taxon>
        <taxon>Euteleostomi</taxon>
        <taxon>Mammalia</taxon>
        <taxon>Eutheria</taxon>
        <taxon>Laurasiatheria</taxon>
        <taxon>Artiodactyla</taxon>
        <taxon>Whippomorpha</taxon>
        <taxon>Cetacea</taxon>
        <taxon>Odontoceti</taxon>
        <taxon>Lipotidae</taxon>
        <taxon>Lipotes</taxon>
    </lineage>
</organism>
<evidence type="ECO:0000256" key="1">
    <source>
        <dbReference type="SAM" id="MobiDB-lite"/>
    </source>
</evidence>
<proteinExistence type="predicted"/>
<sequence length="261" mass="29301">MIVPRAAPERARGRPPRRRSQPSGSAGLGRGFGSAPGRHWLPRCPVPPPLDLGAAAAARPEKKPLPATAELREHILLSSALLKKEEKIPVLPPEIKFETSNVTRNSLDSCFLFERSWRKAVLETQKMRKECTTAFGLEEFKECVKMPYLPGVQNCQKSISSTPLEVHKRLLHADTEMPPVRLKKTKPTCTVAPLQEKSKGSGFSDPLTGAPSQYLQRLSKMAILEYDTIRQETTRKFKKSKETRALRRLIILLCDAFFTDF</sequence>
<dbReference type="InParanoid" id="A0A340WXK8"/>
<feature type="region of interest" description="Disordered" evidence="1">
    <location>
        <begin position="1"/>
        <end position="43"/>
    </location>
</feature>
<evidence type="ECO:0000313" key="2">
    <source>
        <dbReference type="Proteomes" id="UP000265300"/>
    </source>
</evidence>
<keyword evidence="2" id="KW-1185">Reference proteome</keyword>
<dbReference type="OrthoDB" id="9679462at2759"/>
<protein>
    <submittedName>
        <fullName evidence="3">Uncharacterized protein LOC103073119</fullName>
    </submittedName>
</protein>
<dbReference type="InterPro" id="IPR040505">
    <property type="entry name" value="DUF5537"/>
</dbReference>
<dbReference type="AlphaFoldDB" id="A0A340WXK8"/>
<gene>
    <name evidence="3" type="primary">LOC103073119</name>
</gene>
<dbReference type="Pfam" id="PF17690">
    <property type="entry name" value="DUF5537"/>
    <property type="match status" value="1"/>
</dbReference>
<dbReference type="RefSeq" id="XP_007453781.1">
    <property type="nucleotide sequence ID" value="XM_007453719.1"/>
</dbReference>
<accession>A0A340WXK8</accession>
<dbReference type="FunCoup" id="A0A340WXK8">
    <property type="interactions" value="4"/>
</dbReference>
<evidence type="ECO:0000313" key="3">
    <source>
        <dbReference type="RefSeq" id="XP_007453781.1"/>
    </source>
</evidence>
<reference evidence="3" key="1">
    <citation type="submission" date="2025-08" db="UniProtKB">
        <authorList>
            <consortium name="RefSeq"/>
        </authorList>
    </citation>
    <scope>IDENTIFICATION</scope>
</reference>